<sequence length="126" mass="13536">MFAVETIPSHYYEERAAAEAAKKLAEQQAAAALAAQTKAPIATHHASPSSLHHTLYQPSTLARPGSSTLLGNIFQGFAKRAPATPNNTPCGTPARVQTPVSLQELQKREAEMKMDTDTICAMPGWH</sequence>
<protein>
    <submittedName>
        <fullName evidence="2">Uncharacterized protein</fullName>
    </submittedName>
</protein>
<gene>
    <name evidence="2" type="ORF">BDY17DRAFT_297307</name>
</gene>
<dbReference type="Proteomes" id="UP000799767">
    <property type="component" value="Unassembled WGS sequence"/>
</dbReference>
<name>A0A6A6PTN8_9PEZI</name>
<feature type="region of interest" description="Disordered" evidence="1">
    <location>
        <begin position="36"/>
        <end position="59"/>
    </location>
</feature>
<dbReference type="OrthoDB" id="3646161at2759"/>
<dbReference type="RefSeq" id="XP_033589922.1">
    <property type="nucleotide sequence ID" value="XM_033733580.1"/>
</dbReference>
<dbReference type="GeneID" id="54474582"/>
<evidence type="ECO:0000313" key="3">
    <source>
        <dbReference type="Proteomes" id="UP000799767"/>
    </source>
</evidence>
<evidence type="ECO:0000256" key="1">
    <source>
        <dbReference type="SAM" id="MobiDB-lite"/>
    </source>
</evidence>
<organism evidence="2 3">
    <name type="scientific">Neohortaea acidophila</name>
    <dbReference type="NCBI Taxonomy" id="245834"/>
    <lineage>
        <taxon>Eukaryota</taxon>
        <taxon>Fungi</taxon>
        <taxon>Dikarya</taxon>
        <taxon>Ascomycota</taxon>
        <taxon>Pezizomycotina</taxon>
        <taxon>Dothideomycetes</taxon>
        <taxon>Dothideomycetidae</taxon>
        <taxon>Mycosphaerellales</taxon>
        <taxon>Teratosphaeriaceae</taxon>
        <taxon>Neohortaea</taxon>
    </lineage>
</organism>
<accession>A0A6A6PTN8</accession>
<proteinExistence type="predicted"/>
<feature type="compositionally biased region" description="Polar residues" evidence="1">
    <location>
        <begin position="46"/>
        <end position="59"/>
    </location>
</feature>
<dbReference type="EMBL" id="MU001635">
    <property type="protein sequence ID" value="KAF2483352.1"/>
    <property type="molecule type" value="Genomic_DNA"/>
</dbReference>
<reference evidence="2" key="1">
    <citation type="journal article" date="2020" name="Stud. Mycol.">
        <title>101 Dothideomycetes genomes: a test case for predicting lifestyles and emergence of pathogens.</title>
        <authorList>
            <person name="Haridas S."/>
            <person name="Albert R."/>
            <person name="Binder M."/>
            <person name="Bloem J."/>
            <person name="Labutti K."/>
            <person name="Salamov A."/>
            <person name="Andreopoulos B."/>
            <person name="Baker S."/>
            <person name="Barry K."/>
            <person name="Bills G."/>
            <person name="Bluhm B."/>
            <person name="Cannon C."/>
            <person name="Castanera R."/>
            <person name="Culley D."/>
            <person name="Daum C."/>
            <person name="Ezra D."/>
            <person name="Gonzalez J."/>
            <person name="Henrissat B."/>
            <person name="Kuo A."/>
            <person name="Liang C."/>
            <person name="Lipzen A."/>
            <person name="Lutzoni F."/>
            <person name="Magnuson J."/>
            <person name="Mondo S."/>
            <person name="Nolan M."/>
            <person name="Ohm R."/>
            <person name="Pangilinan J."/>
            <person name="Park H.-J."/>
            <person name="Ramirez L."/>
            <person name="Alfaro M."/>
            <person name="Sun H."/>
            <person name="Tritt A."/>
            <person name="Yoshinaga Y."/>
            <person name="Zwiers L.-H."/>
            <person name="Turgeon B."/>
            <person name="Goodwin S."/>
            <person name="Spatafora J."/>
            <person name="Crous P."/>
            <person name="Grigoriev I."/>
        </authorList>
    </citation>
    <scope>NUCLEOTIDE SEQUENCE</scope>
    <source>
        <strain evidence="2">CBS 113389</strain>
    </source>
</reference>
<dbReference type="AlphaFoldDB" id="A0A6A6PTN8"/>
<evidence type="ECO:0000313" key="2">
    <source>
        <dbReference type="EMBL" id="KAF2483352.1"/>
    </source>
</evidence>
<keyword evidence="3" id="KW-1185">Reference proteome</keyword>